<dbReference type="OrthoDB" id="4955062at2"/>
<name>A0A3N0BW29_9MICC</name>
<sequence length="111" mass="10881">MKKILAVLTAATFLIVLGGCGQVQDAAEKAVNDGASQVATAAAGEIKKQACSVAGDGLISLQDKKLLGGLVAGAESAGVASDITAALRQISDSGDQVPAEALTALQNACDA</sequence>
<dbReference type="RefSeq" id="WP_123255858.1">
    <property type="nucleotide sequence ID" value="NZ_RBED01000109.1"/>
</dbReference>
<dbReference type="AlphaFoldDB" id="A0A3N0BW29"/>
<comment type="caution">
    <text evidence="1">The sequence shown here is derived from an EMBL/GenBank/DDBJ whole genome shotgun (WGS) entry which is preliminary data.</text>
</comment>
<reference evidence="1 2" key="1">
    <citation type="submission" date="2018-10" db="EMBL/GenBank/DDBJ databases">
        <title>Genome sequencing of Arthrobacter oryzae TNB02.</title>
        <authorList>
            <person name="Cho Y.-J."/>
            <person name="Cho A."/>
            <person name="Kim O.-S."/>
        </authorList>
    </citation>
    <scope>NUCLEOTIDE SEQUENCE [LARGE SCALE GENOMIC DNA]</scope>
    <source>
        <strain evidence="1 2">TNB02</strain>
    </source>
</reference>
<organism evidence="1 2">
    <name type="scientific">Arthrobacter oryzae</name>
    <dbReference type="NCBI Taxonomy" id="409290"/>
    <lineage>
        <taxon>Bacteria</taxon>
        <taxon>Bacillati</taxon>
        <taxon>Actinomycetota</taxon>
        <taxon>Actinomycetes</taxon>
        <taxon>Micrococcales</taxon>
        <taxon>Micrococcaceae</taxon>
        <taxon>Arthrobacter</taxon>
    </lineage>
</organism>
<evidence type="ECO:0000313" key="2">
    <source>
        <dbReference type="Proteomes" id="UP000273807"/>
    </source>
</evidence>
<evidence type="ECO:0000313" key="1">
    <source>
        <dbReference type="EMBL" id="RNL53199.1"/>
    </source>
</evidence>
<dbReference type="EMBL" id="RBED01000109">
    <property type="protein sequence ID" value="RNL53199.1"/>
    <property type="molecule type" value="Genomic_DNA"/>
</dbReference>
<protein>
    <recommendedName>
        <fullName evidence="3">Lipoprotein</fullName>
    </recommendedName>
</protein>
<proteinExistence type="predicted"/>
<evidence type="ECO:0008006" key="3">
    <source>
        <dbReference type="Google" id="ProtNLM"/>
    </source>
</evidence>
<keyword evidence="2" id="KW-1185">Reference proteome</keyword>
<gene>
    <name evidence="1" type="ORF">D7003_13005</name>
</gene>
<dbReference type="Proteomes" id="UP000273807">
    <property type="component" value="Unassembled WGS sequence"/>
</dbReference>
<accession>A0A3N0BW29</accession>
<dbReference type="PROSITE" id="PS51257">
    <property type="entry name" value="PROKAR_LIPOPROTEIN"/>
    <property type="match status" value="1"/>
</dbReference>